<dbReference type="AlphaFoldDB" id="A0A0N0MB63"/>
<name>A0A0N0MB63_9HYPH</name>
<proteinExistence type="predicted"/>
<comment type="caution">
    <text evidence="1">The sequence shown here is derived from an EMBL/GenBank/DDBJ whole genome shotgun (WGS) entry which is preliminary data.</text>
</comment>
<protein>
    <submittedName>
        <fullName evidence="1">Uncharacterized protein</fullName>
    </submittedName>
</protein>
<keyword evidence="2" id="KW-1185">Reference proteome</keyword>
<accession>A0A0N0MB63</accession>
<gene>
    <name evidence="1" type="ORF">AE618_12145</name>
</gene>
<reference evidence="1 2" key="1">
    <citation type="submission" date="2015-07" db="EMBL/GenBank/DDBJ databases">
        <title>Whole genome sequencing of Bosea vaviloviae isolated from cave pool.</title>
        <authorList>
            <person name="Tan N.E.H."/>
            <person name="Lee Y.P."/>
            <person name="Gan H.M."/>
            <person name="Barton H."/>
            <person name="Savka M.A."/>
        </authorList>
    </citation>
    <scope>NUCLEOTIDE SEQUENCE [LARGE SCALE GENOMIC DNA]</scope>
    <source>
        <strain evidence="1 2">SD260</strain>
    </source>
</reference>
<evidence type="ECO:0000313" key="1">
    <source>
        <dbReference type="EMBL" id="KPH80526.1"/>
    </source>
</evidence>
<dbReference type="EMBL" id="LGSZ01000040">
    <property type="protein sequence ID" value="KPH80526.1"/>
    <property type="molecule type" value="Genomic_DNA"/>
</dbReference>
<dbReference type="RefSeq" id="WP_054209322.1">
    <property type="nucleotide sequence ID" value="NZ_LGSZ01000040.1"/>
</dbReference>
<dbReference type="Proteomes" id="UP000037822">
    <property type="component" value="Unassembled WGS sequence"/>
</dbReference>
<sequence>MKLYRAIWNVQDAGGIVAPGGLAKLDTDAALSLALLGAIEPDAVEDAPEASEAERAAAILALVPSLAVGDFTNAGLLRAEARKRLAAALGFVPGDDEIKAAGEAYAKTQAEQNA</sequence>
<evidence type="ECO:0000313" key="2">
    <source>
        <dbReference type="Proteomes" id="UP000037822"/>
    </source>
</evidence>
<organism evidence="1 2">
    <name type="scientific">Bosea vaviloviae</name>
    <dbReference type="NCBI Taxonomy" id="1526658"/>
    <lineage>
        <taxon>Bacteria</taxon>
        <taxon>Pseudomonadati</taxon>
        <taxon>Pseudomonadota</taxon>
        <taxon>Alphaproteobacteria</taxon>
        <taxon>Hyphomicrobiales</taxon>
        <taxon>Boseaceae</taxon>
        <taxon>Bosea</taxon>
    </lineage>
</organism>
<dbReference type="PATRIC" id="fig|1526658.3.peg.3862"/>